<feature type="transmembrane region" description="Helical" evidence="7">
    <location>
        <begin position="177"/>
        <end position="195"/>
    </location>
</feature>
<dbReference type="GO" id="GO:0015565">
    <property type="term" value="F:threonine efflux transmembrane transporter activity"/>
    <property type="evidence" value="ECO:0007669"/>
    <property type="project" value="TreeGrafter"/>
</dbReference>
<evidence type="ECO:0000313" key="9">
    <source>
        <dbReference type="EMBL" id="SFM88668.1"/>
    </source>
</evidence>
<evidence type="ECO:0000256" key="1">
    <source>
        <dbReference type="ARBA" id="ARBA00004651"/>
    </source>
</evidence>
<feature type="transmembrane region" description="Helical" evidence="7">
    <location>
        <begin position="98"/>
        <end position="115"/>
    </location>
</feature>
<accession>A0A1I4UI91</accession>
<gene>
    <name evidence="9" type="ORF">SAMN05216516_101145</name>
</gene>
<dbReference type="SUPFAM" id="SSF103481">
    <property type="entry name" value="Multidrug resistance efflux transporter EmrE"/>
    <property type="match status" value="2"/>
</dbReference>
<protein>
    <submittedName>
        <fullName evidence="9">Inner membrane transporter RhtA</fullName>
    </submittedName>
</protein>
<comment type="subcellular location">
    <subcellularLocation>
        <location evidence="1">Cell membrane</location>
        <topology evidence="1">Multi-pass membrane protein</topology>
    </subcellularLocation>
</comment>
<feature type="transmembrane region" description="Helical" evidence="7">
    <location>
        <begin position="145"/>
        <end position="165"/>
    </location>
</feature>
<evidence type="ECO:0000256" key="3">
    <source>
        <dbReference type="ARBA" id="ARBA00022475"/>
    </source>
</evidence>
<dbReference type="AlphaFoldDB" id="A0A1I4UI91"/>
<evidence type="ECO:0000256" key="5">
    <source>
        <dbReference type="ARBA" id="ARBA00022989"/>
    </source>
</evidence>
<evidence type="ECO:0000256" key="6">
    <source>
        <dbReference type="ARBA" id="ARBA00023136"/>
    </source>
</evidence>
<dbReference type="Proteomes" id="UP000242222">
    <property type="component" value="Unassembled WGS sequence"/>
</dbReference>
<proteinExistence type="inferred from homology"/>
<reference evidence="10" key="1">
    <citation type="submission" date="2016-10" db="EMBL/GenBank/DDBJ databases">
        <authorList>
            <person name="Varghese N."/>
            <person name="Submissions S."/>
        </authorList>
    </citation>
    <scope>NUCLEOTIDE SEQUENCE [LARGE SCALE GENOMIC DNA]</scope>
    <source>
        <strain evidence="10">N6PO6</strain>
    </source>
</reference>
<dbReference type="NCBIfam" id="NF007823">
    <property type="entry name" value="PRK10532.1"/>
    <property type="match status" value="1"/>
</dbReference>
<feature type="transmembrane region" description="Helical" evidence="7">
    <location>
        <begin position="122"/>
        <end position="139"/>
    </location>
</feature>
<keyword evidence="3" id="KW-1003">Cell membrane</keyword>
<dbReference type="InterPro" id="IPR000620">
    <property type="entry name" value="EamA_dom"/>
</dbReference>
<keyword evidence="6 7" id="KW-0472">Membrane</keyword>
<dbReference type="GO" id="GO:0005886">
    <property type="term" value="C:plasma membrane"/>
    <property type="evidence" value="ECO:0007669"/>
    <property type="project" value="TreeGrafter"/>
</dbReference>
<evidence type="ECO:0000313" key="10">
    <source>
        <dbReference type="Proteomes" id="UP000242222"/>
    </source>
</evidence>
<dbReference type="PANTHER" id="PTHR22911:SF37">
    <property type="entry name" value="THREONINE_HOMOSERINE EXPORTER RHTA"/>
    <property type="match status" value="1"/>
</dbReference>
<feature type="transmembrane region" description="Helical" evidence="7">
    <location>
        <begin position="263"/>
        <end position="283"/>
    </location>
</feature>
<comment type="similarity">
    <text evidence="2">Belongs to the EamA transporter family.</text>
</comment>
<dbReference type="STRING" id="1367852.SAMN05216516_101145"/>
<dbReference type="InterPro" id="IPR037185">
    <property type="entry name" value="EmrE-like"/>
</dbReference>
<feature type="transmembrane region" description="Helical" evidence="7">
    <location>
        <begin position="41"/>
        <end position="62"/>
    </location>
</feature>
<keyword evidence="5 7" id="KW-1133">Transmembrane helix</keyword>
<name>A0A1I4UI91_9GAMM</name>
<evidence type="ECO:0000256" key="7">
    <source>
        <dbReference type="SAM" id="Phobius"/>
    </source>
</evidence>
<evidence type="ECO:0000259" key="8">
    <source>
        <dbReference type="Pfam" id="PF00892"/>
    </source>
</evidence>
<keyword evidence="10" id="KW-1185">Reference proteome</keyword>
<dbReference type="OrthoDB" id="9815120at2"/>
<feature type="transmembrane region" description="Helical" evidence="7">
    <location>
        <begin position="237"/>
        <end position="257"/>
    </location>
</feature>
<organism evidence="9 10">
    <name type="scientific">Izhakiella capsodis</name>
    <dbReference type="NCBI Taxonomy" id="1367852"/>
    <lineage>
        <taxon>Bacteria</taxon>
        <taxon>Pseudomonadati</taxon>
        <taxon>Pseudomonadota</taxon>
        <taxon>Gammaproteobacteria</taxon>
        <taxon>Enterobacterales</taxon>
        <taxon>Erwiniaceae</taxon>
        <taxon>Izhakiella</taxon>
    </lineage>
</organism>
<feature type="transmembrane region" description="Helical" evidence="7">
    <location>
        <begin position="207"/>
        <end position="225"/>
    </location>
</feature>
<dbReference type="EMBL" id="FOVC01000001">
    <property type="protein sequence ID" value="SFM88668.1"/>
    <property type="molecule type" value="Genomic_DNA"/>
</dbReference>
<dbReference type="RefSeq" id="WP_092873802.1">
    <property type="nucleotide sequence ID" value="NZ_FOVC01000001.1"/>
</dbReference>
<keyword evidence="4 7" id="KW-0812">Transmembrane</keyword>
<feature type="transmembrane region" description="Helical" evidence="7">
    <location>
        <begin position="74"/>
        <end position="92"/>
    </location>
</feature>
<dbReference type="PANTHER" id="PTHR22911">
    <property type="entry name" value="ACYL-MALONYL CONDENSING ENZYME-RELATED"/>
    <property type="match status" value="1"/>
</dbReference>
<evidence type="ECO:0000256" key="2">
    <source>
        <dbReference type="ARBA" id="ARBA00007362"/>
    </source>
</evidence>
<evidence type="ECO:0000256" key="4">
    <source>
        <dbReference type="ARBA" id="ARBA00022692"/>
    </source>
</evidence>
<dbReference type="Pfam" id="PF00892">
    <property type="entry name" value="EamA"/>
    <property type="match status" value="1"/>
</dbReference>
<sequence length="295" mass="31192">MYLNRFKSSVWFPIAVLLIAMTSIQGGAALAKTLFSEVGAQGVTALRLGLGTLILIVIFKPWRLRFSKEQRMPLLIYGLALGAMNYSFYLAIRTVPLGIAVALEFCGPLALALAGSRRISDFIWVILAVFGLYLLLPLGKNIGSVDIKGAMLALIAGGFWVLYILTGSRAGTDHGPATVAVGSLIGALVFVPISLSAASSELWHPGIIPIGIAIAILSGALPYSLEMMALTRLPARVFGTLMSLEPGIAALSGMVFLGEMLNGLQWFGLLAIISASVGSTLTAQRNKATIESITQ</sequence>
<feature type="domain" description="EamA" evidence="8">
    <location>
        <begin position="148"/>
        <end position="277"/>
    </location>
</feature>